<dbReference type="EMBL" id="JARIHO010000003">
    <property type="protein sequence ID" value="KAJ7364587.1"/>
    <property type="molecule type" value="Genomic_DNA"/>
</dbReference>
<sequence length="333" mass="36826">MGIAMLTTLFRLTVRVRTRKFWLDDAWVIVALSFSIILLVSMWLRTIPGQSKYTLIVTYWLLSFGFTSTLWASRMSVIFSIIRLIPHQFLLRKITTGVAAVFAVFWLGLMIQVAHVCGKDKSWYKMTKPQCRLDHGVAVLELSTDVFADLALAIIPIILIRNTMLPSSQRKMLVVIFTASLLTTLVSIVHAVFVLGPSGSLEGISAHAEAATALIVANVAVMVTSLYRLFRKSNYMDPKPYTYNYALQSGGVVKERVRRNQEESTIEFRSPPSAGAGSVKGPETYMLDEQVSVDKGKIDGESTTAAFSVLVTTDSSHQDDFGSDRGVKTSATL</sequence>
<evidence type="ECO:0000256" key="3">
    <source>
        <dbReference type="ARBA" id="ARBA00022989"/>
    </source>
</evidence>
<evidence type="ECO:0000256" key="1">
    <source>
        <dbReference type="ARBA" id="ARBA00004141"/>
    </source>
</evidence>
<feature type="transmembrane region" description="Helical" evidence="6">
    <location>
        <begin position="56"/>
        <end position="82"/>
    </location>
</feature>
<dbReference type="InterPro" id="IPR049326">
    <property type="entry name" value="Rhodopsin_dom_fungi"/>
</dbReference>
<feature type="transmembrane region" description="Helical" evidence="6">
    <location>
        <begin position="136"/>
        <end position="160"/>
    </location>
</feature>
<evidence type="ECO:0000313" key="9">
    <source>
        <dbReference type="Proteomes" id="UP001218218"/>
    </source>
</evidence>
<comment type="subcellular location">
    <subcellularLocation>
        <location evidence="1">Membrane</location>
        <topology evidence="1">Multi-pass membrane protein</topology>
    </subcellularLocation>
</comment>
<dbReference type="AlphaFoldDB" id="A0AAD7APH8"/>
<feature type="domain" description="Rhodopsin" evidence="7">
    <location>
        <begin position="11"/>
        <end position="196"/>
    </location>
</feature>
<evidence type="ECO:0000256" key="5">
    <source>
        <dbReference type="ARBA" id="ARBA00038359"/>
    </source>
</evidence>
<proteinExistence type="inferred from homology"/>
<feature type="transmembrane region" description="Helical" evidence="6">
    <location>
        <begin position="172"/>
        <end position="195"/>
    </location>
</feature>
<keyword evidence="3 6" id="KW-1133">Transmembrane helix</keyword>
<dbReference type="Proteomes" id="UP001218218">
    <property type="component" value="Unassembled WGS sequence"/>
</dbReference>
<dbReference type="PANTHER" id="PTHR33048">
    <property type="entry name" value="PTH11-LIKE INTEGRAL MEMBRANE PROTEIN (AFU_ORTHOLOGUE AFUA_5G11245)"/>
    <property type="match status" value="1"/>
</dbReference>
<dbReference type="Pfam" id="PF20684">
    <property type="entry name" value="Fung_rhodopsin"/>
    <property type="match status" value="1"/>
</dbReference>
<evidence type="ECO:0000256" key="4">
    <source>
        <dbReference type="ARBA" id="ARBA00023136"/>
    </source>
</evidence>
<keyword evidence="2 6" id="KW-0812">Transmembrane</keyword>
<evidence type="ECO:0000259" key="7">
    <source>
        <dbReference type="Pfam" id="PF20684"/>
    </source>
</evidence>
<organism evidence="8 9">
    <name type="scientific">Mycena albidolilacea</name>
    <dbReference type="NCBI Taxonomy" id="1033008"/>
    <lineage>
        <taxon>Eukaryota</taxon>
        <taxon>Fungi</taxon>
        <taxon>Dikarya</taxon>
        <taxon>Basidiomycota</taxon>
        <taxon>Agaricomycotina</taxon>
        <taxon>Agaricomycetes</taxon>
        <taxon>Agaricomycetidae</taxon>
        <taxon>Agaricales</taxon>
        <taxon>Marasmiineae</taxon>
        <taxon>Mycenaceae</taxon>
        <taxon>Mycena</taxon>
    </lineage>
</organism>
<keyword evidence="4 6" id="KW-0472">Membrane</keyword>
<evidence type="ECO:0000256" key="2">
    <source>
        <dbReference type="ARBA" id="ARBA00022692"/>
    </source>
</evidence>
<reference evidence="8" key="1">
    <citation type="submission" date="2023-03" db="EMBL/GenBank/DDBJ databases">
        <title>Massive genome expansion in bonnet fungi (Mycena s.s.) driven by repeated elements and novel gene families across ecological guilds.</title>
        <authorList>
            <consortium name="Lawrence Berkeley National Laboratory"/>
            <person name="Harder C.B."/>
            <person name="Miyauchi S."/>
            <person name="Viragh M."/>
            <person name="Kuo A."/>
            <person name="Thoen E."/>
            <person name="Andreopoulos B."/>
            <person name="Lu D."/>
            <person name="Skrede I."/>
            <person name="Drula E."/>
            <person name="Henrissat B."/>
            <person name="Morin E."/>
            <person name="Kohler A."/>
            <person name="Barry K."/>
            <person name="LaButti K."/>
            <person name="Morin E."/>
            <person name="Salamov A."/>
            <person name="Lipzen A."/>
            <person name="Mereny Z."/>
            <person name="Hegedus B."/>
            <person name="Baldrian P."/>
            <person name="Stursova M."/>
            <person name="Weitz H."/>
            <person name="Taylor A."/>
            <person name="Grigoriev I.V."/>
            <person name="Nagy L.G."/>
            <person name="Martin F."/>
            <person name="Kauserud H."/>
        </authorList>
    </citation>
    <scope>NUCLEOTIDE SEQUENCE</scope>
    <source>
        <strain evidence="8">CBHHK002</strain>
    </source>
</reference>
<name>A0AAD7APH8_9AGAR</name>
<accession>A0AAD7APH8</accession>
<feature type="transmembrane region" description="Helical" evidence="6">
    <location>
        <begin position="94"/>
        <end position="116"/>
    </location>
</feature>
<comment type="similarity">
    <text evidence="5">Belongs to the SAT4 family.</text>
</comment>
<feature type="transmembrane region" description="Helical" evidence="6">
    <location>
        <begin position="21"/>
        <end position="44"/>
    </location>
</feature>
<protein>
    <recommendedName>
        <fullName evidence="7">Rhodopsin domain-containing protein</fullName>
    </recommendedName>
</protein>
<evidence type="ECO:0000256" key="6">
    <source>
        <dbReference type="SAM" id="Phobius"/>
    </source>
</evidence>
<keyword evidence="9" id="KW-1185">Reference proteome</keyword>
<comment type="caution">
    <text evidence="8">The sequence shown here is derived from an EMBL/GenBank/DDBJ whole genome shotgun (WGS) entry which is preliminary data.</text>
</comment>
<evidence type="ECO:0000313" key="8">
    <source>
        <dbReference type="EMBL" id="KAJ7364587.1"/>
    </source>
</evidence>
<feature type="transmembrane region" description="Helical" evidence="6">
    <location>
        <begin position="210"/>
        <end position="230"/>
    </location>
</feature>
<gene>
    <name evidence="8" type="ORF">DFH08DRAFT_274963</name>
</gene>
<dbReference type="PANTHER" id="PTHR33048:SF47">
    <property type="entry name" value="INTEGRAL MEMBRANE PROTEIN-RELATED"/>
    <property type="match status" value="1"/>
</dbReference>
<dbReference type="InterPro" id="IPR052337">
    <property type="entry name" value="SAT4-like"/>
</dbReference>
<dbReference type="GO" id="GO:0016020">
    <property type="term" value="C:membrane"/>
    <property type="evidence" value="ECO:0007669"/>
    <property type="project" value="UniProtKB-SubCell"/>
</dbReference>